<feature type="domain" description="B12-binding" evidence="8">
    <location>
        <begin position="1"/>
        <end position="108"/>
    </location>
</feature>
<dbReference type="PROSITE" id="PS51332">
    <property type="entry name" value="B12_BINDING"/>
    <property type="match status" value="1"/>
</dbReference>
<dbReference type="GO" id="GO:0051539">
    <property type="term" value="F:4 iron, 4 sulfur cluster binding"/>
    <property type="evidence" value="ECO:0007669"/>
    <property type="project" value="UniProtKB-KW"/>
</dbReference>
<dbReference type="EMBL" id="UINC01050326">
    <property type="protein sequence ID" value="SVB63160.1"/>
    <property type="molecule type" value="Genomic_DNA"/>
</dbReference>
<dbReference type="InterPro" id="IPR036724">
    <property type="entry name" value="Cobalamin-bd_sf"/>
</dbReference>
<dbReference type="SMART" id="SM00729">
    <property type="entry name" value="Elp3"/>
    <property type="match status" value="1"/>
</dbReference>
<evidence type="ECO:0000259" key="8">
    <source>
        <dbReference type="PROSITE" id="PS51332"/>
    </source>
</evidence>
<evidence type="ECO:0000256" key="6">
    <source>
        <dbReference type="ARBA" id="ARBA00023004"/>
    </source>
</evidence>
<dbReference type="SUPFAM" id="SSF102114">
    <property type="entry name" value="Radical SAM enzymes"/>
    <property type="match status" value="1"/>
</dbReference>
<accession>A0A382FJJ8</accession>
<comment type="cofactor">
    <cofactor evidence="1">
        <name>[4Fe-4S] cluster</name>
        <dbReference type="ChEBI" id="CHEBI:49883"/>
    </cofactor>
</comment>
<dbReference type="GO" id="GO:0046872">
    <property type="term" value="F:metal ion binding"/>
    <property type="evidence" value="ECO:0007669"/>
    <property type="project" value="UniProtKB-KW"/>
</dbReference>
<dbReference type="PANTHER" id="PTHR43409:SF7">
    <property type="entry name" value="BLL1977 PROTEIN"/>
    <property type="match status" value="1"/>
</dbReference>
<dbReference type="GO" id="GO:0003824">
    <property type="term" value="F:catalytic activity"/>
    <property type="evidence" value="ECO:0007669"/>
    <property type="project" value="InterPro"/>
</dbReference>
<keyword evidence="6" id="KW-0408">Iron</keyword>
<keyword evidence="7" id="KW-0411">Iron-sulfur</keyword>
<dbReference type="InterPro" id="IPR034466">
    <property type="entry name" value="Methyltransferase_Class_B"/>
</dbReference>
<evidence type="ECO:0000256" key="1">
    <source>
        <dbReference type="ARBA" id="ARBA00001966"/>
    </source>
</evidence>
<organism evidence="9">
    <name type="scientific">marine metagenome</name>
    <dbReference type="NCBI Taxonomy" id="408172"/>
    <lineage>
        <taxon>unclassified sequences</taxon>
        <taxon>metagenomes</taxon>
        <taxon>ecological metagenomes</taxon>
    </lineage>
</organism>
<reference evidence="9" key="1">
    <citation type="submission" date="2018-05" db="EMBL/GenBank/DDBJ databases">
        <authorList>
            <person name="Lanie J.A."/>
            <person name="Ng W.-L."/>
            <person name="Kazmierczak K.M."/>
            <person name="Andrzejewski T.M."/>
            <person name="Davidsen T.M."/>
            <person name="Wayne K.J."/>
            <person name="Tettelin H."/>
            <person name="Glass J.I."/>
            <person name="Rusch D."/>
            <person name="Podicherti R."/>
            <person name="Tsui H.-C.T."/>
            <person name="Winkler M.E."/>
        </authorList>
    </citation>
    <scope>NUCLEOTIDE SEQUENCE</scope>
</reference>
<dbReference type="GO" id="GO:0031419">
    <property type="term" value="F:cobalamin binding"/>
    <property type="evidence" value="ECO:0007669"/>
    <property type="project" value="InterPro"/>
</dbReference>
<keyword evidence="3" id="KW-0808">Transferase</keyword>
<dbReference type="SFLD" id="SFLDG01123">
    <property type="entry name" value="methyltransferase_(Class_B)"/>
    <property type="match status" value="1"/>
</dbReference>
<protein>
    <recommendedName>
        <fullName evidence="8">B12-binding domain-containing protein</fullName>
    </recommendedName>
</protein>
<evidence type="ECO:0000256" key="4">
    <source>
        <dbReference type="ARBA" id="ARBA00022691"/>
    </source>
</evidence>
<dbReference type="AlphaFoldDB" id="A0A382FJJ8"/>
<dbReference type="Pfam" id="PF04055">
    <property type="entry name" value="Radical_SAM"/>
    <property type="match status" value="1"/>
</dbReference>
<evidence type="ECO:0000313" key="9">
    <source>
        <dbReference type="EMBL" id="SVB63160.1"/>
    </source>
</evidence>
<evidence type="ECO:0000256" key="7">
    <source>
        <dbReference type="ARBA" id="ARBA00023014"/>
    </source>
</evidence>
<keyword evidence="2" id="KW-0489">Methyltransferase</keyword>
<dbReference type="InterPro" id="IPR007197">
    <property type="entry name" value="rSAM"/>
</dbReference>
<proteinExistence type="predicted"/>
<dbReference type="InterPro" id="IPR051198">
    <property type="entry name" value="BchE-like"/>
</dbReference>
<dbReference type="Pfam" id="PF02310">
    <property type="entry name" value="B12-binding"/>
    <property type="match status" value="1"/>
</dbReference>
<dbReference type="InterPro" id="IPR006158">
    <property type="entry name" value="Cobalamin-bd"/>
</dbReference>
<keyword evidence="4" id="KW-0949">S-adenosyl-L-methionine</keyword>
<dbReference type="InterPro" id="IPR023404">
    <property type="entry name" value="rSAM_horseshoe"/>
</dbReference>
<name>A0A382FJJ8_9ZZZZ</name>
<sequence>MDEEGYECKIVSENLFEDHFEVLKESAKNSLVVGISAMTGYQIYEGIEASKAVKEVNPDIKVIWGGWHASLYPSQVLENEYIDIVVRGQGERSLYEVVKCLEEGKGLAGISGVSWKDEGGIHENPDRSLEKIDDWPAIPYHLVDTEKCLVETEFGDRTINYVSSFGCPYRCSFCCEVAVNNRRWVGLNAKAVVDDLEKLEKVHGVNGVSMYDSLFFVDMQRAKDILRGMLNRGLTIRLGNVDGRARQLAVADDELWELLRDTKTYSILCGAESGDQEALDAIDKDMDVEDNIKFAKKCAQYGVKVVFSTFVGVPLLNHSHKELVEKTDNQIQATIDMFDDILAMDERHRGLMFIYAPYPGTPLYENAVKLGFDPPTTLEGWGKFNLYDKHTPWITKRQEQLVPMISSYIFMFMDKDTLKWIGKRIKNPILSKLFIILFRCVRPIARSRWEYKFFSMPLDYHLFALAKTYNTAI</sequence>
<dbReference type="InterPro" id="IPR006638">
    <property type="entry name" value="Elp3/MiaA/NifB-like_rSAM"/>
</dbReference>
<evidence type="ECO:0000256" key="5">
    <source>
        <dbReference type="ARBA" id="ARBA00022723"/>
    </source>
</evidence>
<dbReference type="InterPro" id="IPR058240">
    <property type="entry name" value="rSAM_sf"/>
</dbReference>
<dbReference type="SUPFAM" id="SSF52242">
    <property type="entry name" value="Cobalamin (vitamin B12)-binding domain"/>
    <property type="match status" value="1"/>
</dbReference>
<dbReference type="CDD" id="cd02068">
    <property type="entry name" value="radical_SAM_B12_BD"/>
    <property type="match status" value="1"/>
</dbReference>
<dbReference type="PANTHER" id="PTHR43409">
    <property type="entry name" value="ANAEROBIC MAGNESIUM-PROTOPORPHYRIN IX MONOMETHYL ESTER CYCLASE-RELATED"/>
    <property type="match status" value="1"/>
</dbReference>
<evidence type="ECO:0000256" key="2">
    <source>
        <dbReference type="ARBA" id="ARBA00022603"/>
    </source>
</evidence>
<keyword evidence="5" id="KW-0479">Metal-binding</keyword>
<dbReference type="Gene3D" id="3.40.50.280">
    <property type="entry name" value="Cobalamin-binding domain"/>
    <property type="match status" value="1"/>
</dbReference>
<dbReference type="SFLD" id="SFLDS00029">
    <property type="entry name" value="Radical_SAM"/>
    <property type="match status" value="1"/>
</dbReference>
<dbReference type="Gene3D" id="3.80.30.20">
    <property type="entry name" value="tm_1862 like domain"/>
    <property type="match status" value="1"/>
</dbReference>
<dbReference type="SFLD" id="SFLDG01082">
    <property type="entry name" value="B12-binding_domain_containing"/>
    <property type="match status" value="1"/>
</dbReference>
<gene>
    <name evidence="9" type="ORF">METZ01_LOCUS216014</name>
</gene>
<evidence type="ECO:0000256" key="3">
    <source>
        <dbReference type="ARBA" id="ARBA00022679"/>
    </source>
</evidence>